<organism evidence="1 2">
    <name type="scientific">Deinococcus sonorensis</name>
    <dbReference type="NCBI Taxonomy" id="309891"/>
    <lineage>
        <taxon>Bacteria</taxon>
        <taxon>Thermotogati</taxon>
        <taxon>Deinococcota</taxon>
        <taxon>Deinococci</taxon>
        <taxon>Deinococcales</taxon>
        <taxon>Deinococcaceae</taxon>
        <taxon>Deinococcus</taxon>
    </lineage>
</organism>
<accession>A0ABV8YBF1</accession>
<keyword evidence="2" id="KW-1185">Reference proteome</keyword>
<gene>
    <name evidence="1" type="ORF">ACFO0P_15775</name>
</gene>
<reference evidence="2" key="1">
    <citation type="journal article" date="2019" name="Int. J. Syst. Evol. Microbiol.">
        <title>The Global Catalogue of Microorganisms (GCM) 10K type strain sequencing project: providing services to taxonomists for standard genome sequencing and annotation.</title>
        <authorList>
            <consortium name="The Broad Institute Genomics Platform"/>
            <consortium name="The Broad Institute Genome Sequencing Center for Infectious Disease"/>
            <person name="Wu L."/>
            <person name="Ma J."/>
        </authorList>
    </citation>
    <scope>NUCLEOTIDE SEQUENCE [LARGE SCALE GENOMIC DNA]</scope>
    <source>
        <strain evidence="2">CCUG 39970</strain>
    </source>
</reference>
<name>A0ABV8YBF1_9DEIO</name>
<protein>
    <submittedName>
        <fullName evidence="1">Uncharacterized protein</fullName>
    </submittedName>
</protein>
<evidence type="ECO:0000313" key="1">
    <source>
        <dbReference type="EMBL" id="MFC4455237.1"/>
    </source>
</evidence>
<sequence length="93" mass="9507">MLPGAVVFHTPGPDTAENVSVALLGPSLVTGADCEQISRGWNCALGDVAGGKDALKVTGPVNTWSVTYDTKASGNRPISIQKYCGPAATFKTG</sequence>
<dbReference type="RefSeq" id="WP_380129951.1">
    <property type="nucleotide sequence ID" value="NZ_JBHSEG010000008.1"/>
</dbReference>
<comment type="caution">
    <text evidence="1">The sequence shown here is derived from an EMBL/GenBank/DDBJ whole genome shotgun (WGS) entry which is preliminary data.</text>
</comment>
<dbReference type="EMBL" id="JBHSEG010000008">
    <property type="protein sequence ID" value="MFC4455237.1"/>
    <property type="molecule type" value="Genomic_DNA"/>
</dbReference>
<evidence type="ECO:0000313" key="2">
    <source>
        <dbReference type="Proteomes" id="UP001595939"/>
    </source>
</evidence>
<dbReference type="Proteomes" id="UP001595939">
    <property type="component" value="Unassembled WGS sequence"/>
</dbReference>
<proteinExistence type="predicted"/>